<dbReference type="InterPro" id="IPR001478">
    <property type="entry name" value="PDZ"/>
</dbReference>
<dbReference type="Pfam" id="PF00595">
    <property type="entry name" value="PDZ"/>
    <property type="match status" value="1"/>
</dbReference>
<evidence type="ECO:0000313" key="6">
    <source>
        <dbReference type="Proteomes" id="UP000314982"/>
    </source>
</evidence>
<feature type="compositionally biased region" description="Low complexity" evidence="3">
    <location>
        <begin position="363"/>
        <end position="384"/>
    </location>
</feature>
<evidence type="ECO:0000256" key="2">
    <source>
        <dbReference type="ARBA" id="ARBA00022490"/>
    </source>
</evidence>
<reference evidence="5" key="2">
    <citation type="submission" date="2025-08" db="UniProtKB">
        <authorList>
            <consortium name="Ensembl"/>
        </authorList>
    </citation>
    <scope>IDENTIFICATION</scope>
</reference>
<dbReference type="GeneTree" id="ENSGT00530000063734"/>
<dbReference type="Proteomes" id="UP000314982">
    <property type="component" value="Unassembled WGS sequence"/>
</dbReference>
<dbReference type="AlphaFoldDB" id="A0A4W5PDI8"/>
<keyword evidence="2" id="KW-0963">Cytoplasm</keyword>
<dbReference type="SMART" id="SM00228">
    <property type="entry name" value="PDZ"/>
    <property type="match status" value="1"/>
</dbReference>
<evidence type="ECO:0000256" key="3">
    <source>
        <dbReference type="SAM" id="MobiDB-lite"/>
    </source>
</evidence>
<sequence length="426" mass="47205">MLRGEIKKKVSEGCDRLTQVHHNHMVSISALTHLLSAAQQGRDTPHTTHAELVQYSICSRAAIWCCEESALHSTMHSTMNLNGLLRQGSQDSYIMEGSLRKKGRLWYQRSLKEPHNKTSQNGGTTPGTLPRGWKQSNIARSNSLVDYTDPQRTTIMLQKQDNETFGFEIQTYGMQLKKTMAVEMCTFVCKVQEDSSAESAGLTAGDVIVTINGVSIEGSSHQHIVDLIRESTNLLQMETVCGTVVKRIELEKKMSLLKQTLRDKRVELQVLTLQEKCLMRGNLNDSSLHPSMDSLMSPMSLSGHSGHRCYRFSSDSSCQSGMTEDSDLASVFGDLGSQSPCNVASPDDSCFFSRDFTEEPASLSRTRSSSLASSSRSLSSPSPTWDASRASTLFGTLPRKARRASVRKHILKFIPGFNHSVEEEDT</sequence>
<evidence type="ECO:0000313" key="5">
    <source>
        <dbReference type="Ensembl" id="ENSHHUP00000062661.1"/>
    </source>
</evidence>
<evidence type="ECO:0000259" key="4">
    <source>
        <dbReference type="PROSITE" id="PS50106"/>
    </source>
</evidence>
<organism evidence="5 6">
    <name type="scientific">Hucho hucho</name>
    <name type="common">huchen</name>
    <dbReference type="NCBI Taxonomy" id="62062"/>
    <lineage>
        <taxon>Eukaryota</taxon>
        <taxon>Metazoa</taxon>
        <taxon>Chordata</taxon>
        <taxon>Craniata</taxon>
        <taxon>Vertebrata</taxon>
        <taxon>Euteleostomi</taxon>
        <taxon>Actinopterygii</taxon>
        <taxon>Neopterygii</taxon>
        <taxon>Teleostei</taxon>
        <taxon>Protacanthopterygii</taxon>
        <taxon>Salmoniformes</taxon>
        <taxon>Salmonidae</taxon>
        <taxon>Salmoninae</taxon>
        <taxon>Hucho</taxon>
    </lineage>
</organism>
<dbReference type="Gene3D" id="2.30.42.10">
    <property type="match status" value="1"/>
</dbReference>
<dbReference type="PANTHER" id="PTHR15963">
    <property type="entry name" value="GENERAL RECEPTOR FOR PHOSPHOINOSITIDES 1-ASSOCIATED SCAFFOLD PROTEIN-RELATED"/>
    <property type="match status" value="1"/>
</dbReference>
<dbReference type="SUPFAM" id="SSF50156">
    <property type="entry name" value="PDZ domain-like"/>
    <property type="match status" value="1"/>
</dbReference>
<accession>A0A4W5PDI8</accession>
<proteinExistence type="predicted"/>
<dbReference type="PANTHER" id="PTHR15963:SF1">
    <property type="entry name" value="CYTOHESIN-INTERACTING PROTEIN"/>
    <property type="match status" value="1"/>
</dbReference>
<dbReference type="InterPro" id="IPR052122">
    <property type="entry name" value="Intracell_Traff_Signaling_Reg"/>
</dbReference>
<feature type="region of interest" description="Disordered" evidence="3">
    <location>
        <begin position="363"/>
        <end position="389"/>
    </location>
</feature>
<feature type="region of interest" description="Disordered" evidence="3">
    <location>
        <begin position="111"/>
        <end position="133"/>
    </location>
</feature>
<feature type="domain" description="PDZ" evidence="4">
    <location>
        <begin position="154"/>
        <end position="237"/>
    </location>
</feature>
<dbReference type="Ensembl" id="ENSHHUT00000064778.1">
    <property type="protein sequence ID" value="ENSHHUP00000062661.1"/>
    <property type="gene ID" value="ENSHHUG00000037030.1"/>
</dbReference>
<comment type="subcellular location">
    <subcellularLocation>
        <location evidence="1">Cytoplasm</location>
    </subcellularLocation>
</comment>
<reference evidence="6" key="1">
    <citation type="submission" date="2018-06" db="EMBL/GenBank/DDBJ databases">
        <title>Genome assembly of Danube salmon.</title>
        <authorList>
            <person name="Macqueen D.J."/>
            <person name="Gundappa M.K."/>
        </authorList>
    </citation>
    <scope>NUCLEOTIDE SEQUENCE [LARGE SCALE GENOMIC DNA]</scope>
</reference>
<dbReference type="CDD" id="cd06713">
    <property type="entry name" value="PDZ_tamalin_CYTIP-like"/>
    <property type="match status" value="1"/>
</dbReference>
<evidence type="ECO:0000256" key="1">
    <source>
        <dbReference type="ARBA" id="ARBA00004496"/>
    </source>
</evidence>
<name>A0A4W5PDI8_9TELE</name>
<reference evidence="5" key="3">
    <citation type="submission" date="2025-09" db="UniProtKB">
        <authorList>
            <consortium name="Ensembl"/>
        </authorList>
    </citation>
    <scope>IDENTIFICATION</scope>
</reference>
<dbReference type="GO" id="GO:0005737">
    <property type="term" value="C:cytoplasm"/>
    <property type="evidence" value="ECO:0007669"/>
    <property type="project" value="UniProtKB-SubCell"/>
</dbReference>
<dbReference type="InterPro" id="IPR036034">
    <property type="entry name" value="PDZ_sf"/>
</dbReference>
<feature type="compositionally biased region" description="Polar residues" evidence="3">
    <location>
        <begin position="117"/>
        <end position="127"/>
    </location>
</feature>
<dbReference type="STRING" id="62062.ENSHHUP00000062661"/>
<keyword evidence="6" id="KW-1185">Reference proteome</keyword>
<dbReference type="PROSITE" id="PS50106">
    <property type="entry name" value="PDZ"/>
    <property type="match status" value="1"/>
</dbReference>
<protein>
    <submittedName>
        <fullName evidence="5">Cytohesin 1 interacting protein</fullName>
    </submittedName>
</protein>